<keyword evidence="3" id="KW-1185">Reference proteome</keyword>
<organism evidence="2 3">
    <name type="scientific">Xylanibacter rarus</name>
    <dbReference type="NCBI Taxonomy" id="1676614"/>
    <lineage>
        <taxon>Bacteria</taxon>
        <taxon>Pseudomonadati</taxon>
        <taxon>Bacteroidota</taxon>
        <taxon>Bacteroidia</taxon>
        <taxon>Bacteroidales</taxon>
        <taxon>Prevotellaceae</taxon>
        <taxon>Xylanibacter</taxon>
    </lineage>
</organism>
<accession>A0A8E1UR02</accession>
<dbReference type="AlphaFoldDB" id="A0A8E1UR02"/>
<evidence type="ECO:0000313" key="2">
    <source>
        <dbReference type="EMBL" id="KOO67732.1"/>
    </source>
</evidence>
<keyword evidence="1" id="KW-0812">Transmembrane</keyword>
<proteinExistence type="predicted"/>
<evidence type="ECO:0000313" key="3">
    <source>
        <dbReference type="Proteomes" id="UP000036951"/>
    </source>
</evidence>
<reference evidence="2 3" key="1">
    <citation type="submission" date="2015-06" db="EMBL/GenBank/DDBJ databases">
        <title>Prevotella sp. 109, sp. nov., a novel member of the family Prevotellaceae isolated from human faeces.</title>
        <authorList>
            <person name="Shkoporov A.N."/>
            <person name="Chaplin A.V."/>
            <person name="Kafarskaia L.I."/>
            <person name="Efimov B.A."/>
        </authorList>
    </citation>
    <scope>NUCLEOTIDE SEQUENCE [LARGE SCALE GENOMIC DNA]</scope>
    <source>
        <strain evidence="2 3">109</strain>
    </source>
</reference>
<evidence type="ECO:0000256" key="1">
    <source>
        <dbReference type="SAM" id="Phobius"/>
    </source>
</evidence>
<keyword evidence="1" id="KW-1133">Transmembrane helix</keyword>
<dbReference type="Proteomes" id="UP000036951">
    <property type="component" value="Unassembled WGS sequence"/>
</dbReference>
<gene>
    <name evidence="2" type="ORF">ACU52_11875</name>
</gene>
<dbReference type="EMBL" id="LFQU01000027">
    <property type="protein sequence ID" value="KOO67732.1"/>
    <property type="molecule type" value="Genomic_DNA"/>
</dbReference>
<comment type="caution">
    <text evidence="2">The sequence shown here is derived from an EMBL/GenBank/DDBJ whole genome shotgun (WGS) entry which is preliminary data.</text>
</comment>
<feature type="transmembrane region" description="Helical" evidence="1">
    <location>
        <begin position="9"/>
        <end position="28"/>
    </location>
</feature>
<feature type="transmembrane region" description="Helical" evidence="1">
    <location>
        <begin position="65"/>
        <end position="84"/>
    </location>
</feature>
<feature type="transmembrane region" description="Helical" evidence="1">
    <location>
        <begin position="34"/>
        <end position="53"/>
    </location>
</feature>
<name>A0A8E1UR02_9BACT</name>
<keyword evidence="1" id="KW-0472">Membrane</keyword>
<sequence>MNKKTLARLYEWFSSIVLIFFLVVRFAFHNNDTLYTIVYILVVAEGVIGLLTFKKRKPDWRILDITFNVILLLLGGLALVATYIE</sequence>
<protein>
    <submittedName>
        <fullName evidence="2">Uncharacterized protein</fullName>
    </submittedName>
</protein>
<dbReference type="RefSeq" id="WP_053398936.1">
    <property type="nucleotide sequence ID" value="NZ_LFQU01000027.1"/>
</dbReference>